<dbReference type="GO" id="GO:0005829">
    <property type="term" value="C:cytosol"/>
    <property type="evidence" value="ECO:0007669"/>
    <property type="project" value="TreeGrafter"/>
</dbReference>
<name>A0A6S6ZKB0_9BURK</name>
<dbReference type="AlphaFoldDB" id="A0A6S6ZKB0"/>
<dbReference type="InterPro" id="IPR012893">
    <property type="entry name" value="HipA-like_C"/>
</dbReference>
<dbReference type="EMBL" id="CADIJO010000001">
    <property type="protein sequence ID" value="CAB3652104.1"/>
    <property type="molecule type" value="Genomic_DNA"/>
</dbReference>
<evidence type="ECO:0000313" key="7">
    <source>
        <dbReference type="Proteomes" id="UP000494111"/>
    </source>
</evidence>
<proteinExistence type="inferred from homology"/>
<dbReference type="Pfam" id="PF07804">
    <property type="entry name" value="HipA_C"/>
    <property type="match status" value="1"/>
</dbReference>
<feature type="domain" description="HipA-like C-terminal" evidence="4">
    <location>
        <begin position="169"/>
        <end position="386"/>
    </location>
</feature>
<reference evidence="6 7" key="1">
    <citation type="submission" date="2020-04" db="EMBL/GenBank/DDBJ databases">
        <authorList>
            <person name="De Canck E."/>
        </authorList>
    </citation>
    <scope>NUCLEOTIDE SEQUENCE [LARGE SCALE GENOMIC DNA]</scope>
    <source>
        <strain evidence="6 7">LMG 3458</strain>
    </source>
</reference>
<dbReference type="RefSeq" id="WP_175190919.1">
    <property type="nucleotide sequence ID" value="NZ_CADIJO010000001.1"/>
</dbReference>
<keyword evidence="2" id="KW-0808">Transferase</keyword>
<comment type="similarity">
    <text evidence="1">Belongs to the HipA Ser/Thr kinase family.</text>
</comment>
<sequence length="419" mass="47093">MTISEKPLYVYLQRPDTHEWVTVGKWAKKADETFGTFVYAPSYLEAAHPWAIDPANLPLIADTTYLAHRYQGLHDVLRDTCPDAWGRALINRREGLRHDAADVVYLEKAGNSDRWGALAVGRSRKPAVATLRVPRLGQLEILVRELQAMAMHKPPIDAAMRKTLTSSPSLGGARPKSTVLDDDGIHWLVKPRLNTDITDVPWVEYFAMQWGAKAGMRFAETVLHADSDAPTVLRIKRFDRMAGHRNMAISAASLLGTEYPNGDTERWSYPLLAQALRKIGAPPEDLQELFNRMVFNGVVRNDDDHPRNHAAIYDADARCWRLSPAFDVVPNMADDDARPAPLMMQLSLGRRDVSRDSILADAVHFGFRSREMAAVHLDQLLDRIEAAFPEDIAQAMPQGLAGQLRDQTRVSMRVLRKHK</sequence>
<evidence type="ECO:0000259" key="5">
    <source>
        <dbReference type="Pfam" id="PF13657"/>
    </source>
</evidence>
<dbReference type="InterPro" id="IPR017508">
    <property type="entry name" value="HipA_N1"/>
</dbReference>
<evidence type="ECO:0000256" key="1">
    <source>
        <dbReference type="ARBA" id="ARBA00010164"/>
    </source>
</evidence>
<organism evidence="6 7">
    <name type="scientific">Achromobacter deleyi</name>
    <dbReference type="NCBI Taxonomy" id="1353891"/>
    <lineage>
        <taxon>Bacteria</taxon>
        <taxon>Pseudomonadati</taxon>
        <taxon>Pseudomonadota</taxon>
        <taxon>Betaproteobacteria</taxon>
        <taxon>Burkholderiales</taxon>
        <taxon>Alcaligenaceae</taxon>
        <taxon>Achromobacter</taxon>
    </lineage>
</organism>
<evidence type="ECO:0000256" key="2">
    <source>
        <dbReference type="ARBA" id="ARBA00022679"/>
    </source>
</evidence>
<dbReference type="PANTHER" id="PTHR37419">
    <property type="entry name" value="SERINE/THREONINE-PROTEIN KINASE TOXIN HIPA"/>
    <property type="match status" value="1"/>
</dbReference>
<dbReference type="GO" id="GO:0004674">
    <property type="term" value="F:protein serine/threonine kinase activity"/>
    <property type="evidence" value="ECO:0007669"/>
    <property type="project" value="TreeGrafter"/>
</dbReference>
<protein>
    <recommendedName>
        <fullName evidence="8">HipA-like C-terminal domain-containing protein</fullName>
    </recommendedName>
</protein>
<dbReference type="InterPro" id="IPR052028">
    <property type="entry name" value="HipA_Ser/Thr_kinase"/>
</dbReference>
<feature type="domain" description="HipA N-terminal subdomain 1" evidence="5">
    <location>
        <begin position="22"/>
        <end position="120"/>
    </location>
</feature>
<evidence type="ECO:0000259" key="4">
    <source>
        <dbReference type="Pfam" id="PF07804"/>
    </source>
</evidence>
<gene>
    <name evidence="6" type="ORF">LMG3458_00124</name>
</gene>
<evidence type="ECO:0000256" key="3">
    <source>
        <dbReference type="ARBA" id="ARBA00022777"/>
    </source>
</evidence>
<dbReference type="Proteomes" id="UP000494111">
    <property type="component" value="Unassembled WGS sequence"/>
</dbReference>
<keyword evidence="3" id="KW-0418">Kinase</keyword>
<dbReference type="Pfam" id="PF13657">
    <property type="entry name" value="Couple_hipA"/>
    <property type="match status" value="1"/>
</dbReference>
<evidence type="ECO:0000313" key="6">
    <source>
        <dbReference type="EMBL" id="CAB3652104.1"/>
    </source>
</evidence>
<dbReference type="PANTHER" id="PTHR37419:SF8">
    <property type="entry name" value="TOXIN YJJJ"/>
    <property type="match status" value="1"/>
</dbReference>
<accession>A0A6S6ZKB0</accession>
<evidence type="ECO:0008006" key="8">
    <source>
        <dbReference type="Google" id="ProtNLM"/>
    </source>
</evidence>